<evidence type="ECO:0000256" key="6">
    <source>
        <dbReference type="ARBA" id="ARBA00022989"/>
    </source>
</evidence>
<feature type="transmembrane region" description="Helical" evidence="9">
    <location>
        <begin position="118"/>
        <end position="138"/>
    </location>
</feature>
<feature type="transmembrane region" description="Helical" evidence="9">
    <location>
        <begin position="365"/>
        <end position="389"/>
    </location>
</feature>
<dbReference type="InterPro" id="IPR006153">
    <property type="entry name" value="Cation/H_exchanger_TM"/>
</dbReference>
<keyword evidence="2" id="KW-0813">Transport</keyword>
<comment type="caution">
    <text evidence="12">The sequence shown here is derived from an EMBL/GenBank/DDBJ whole genome shotgun (WGS) entry which is preliminary data.</text>
</comment>
<dbReference type="GO" id="GO:1902600">
    <property type="term" value="P:proton transmembrane transport"/>
    <property type="evidence" value="ECO:0007669"/>
    <property type="project" value="InterPro"/>
</dbReference>
<evidence type="ECO:0000256" key="1">
    <source>
        <dbReference type="ARBA" id="ARBA00004651"/>
    </source>
</evidence>
<keyword evidence="7" id="KW-0406">Ion transport</keyword>
<dbReference type="Proteomes" id="UP000014977">
    <property type="component" value="Unassembled WGS sequence"/>
</dbReference>
<dbReference type="EMBL" id="ATHJ01000057">
    <property type="protein sequence ID" value="EPR43239.1"/>
    <property type="molecule type" value="Genomic_DNA"/>
</dbReference>
<organism evidence="12 13">
    <name type="scientific">Desulfococcus multivorans DSM 2059</name>
    <dbReference type="NCBI Taxonomy" id="1121405"/>
    <lineage>
        <taxon>Bacteria</taxon>
        <taxon>Pseudomonadati</taxon>
        <taxon>Thermodesulfobacteriota</taxon>
        <taxon>Desulfobacteria</taxon>
        <taxon>Desulfobacterales</taxon>
        <taxon>Desulfococcaceae</taxon>
        <taxon>Desulfococcus</taxon>
    </lineage>
</organism>
<evidence type="ECO:0000256" key="7">
    <source>
        <dbReference type="ARBA" id="ARBA00023065"/>
    </source>
</evidence>
<keyword evidence="6 9" id="KW-1133">Transmembrane helix</keyword>
<dbReference type="PANTHER" id="PTHR32507">
    <property type="entry name" value="NA(+)/H(+) ANTIPORTER 1"/>
    <property type="match status" value="1"/>
</dbReference>
<evidence type="ECO:0000256" key="9">
    <source>
        <dbReference type="SAM" id="Phobius"/>
    </source>
</evidence>
<evidence type="ECO:0000256" key="2">
    <source>
        <dbReference type="ARBA" id="ARBA00022448"/>
    </source>
</evidence>
<name>S7V986_DESML</name>
<dbReference type="Gene3D" id="1.20.1530.20">
    <property type="match status" value="1"/>
</dbReference>
<feature type="transmembrane region" description="Helical" evidence="9">
    <location>
        <begin position="6"/>
        <end position="24"/>
    </location>
</feature>
<feature type="transmembrane region" description="Helical" evidence="9">
    <location>
        <begin position="333"/>
        <end position="353"/>
    </location>
</feature>
<evidence type="ECO:0000256" key="4">
    <source>
        <dbReference type="ARBA" id="ARBA00022475"/>
    </source>
</evidence>
<dbReference type="GO" id="GO:0015297">
    <property type="term" value="F:antiporter activity"/>
    <property type="evidence" value="ECO:0007669"/>
    <property type="project" value="UniProtKB-KW"/>
</dbReference>
<dbReference type="InterPro" id="IPR036291">
    <property type="entry name" value="NAD(P)-bd_dom_sf"/>
</dbReference>
<accession>S7V986</accession>
<keyword evidence="13" id="KW-1185">Reference proteome</keyword>
<evidence type="ECO:0000256" key="5">
    <source>
        <dbReference type="ARBA" id="ARBA00022692"/>
    </source>
</evidence>
<feature type="transmembrane region" description="Helical" evidence="9">
    <location>
        <begin position="150"/>
        <end position="173"/>
    </location>
</feature>
<feature type="transmembrane region" description="Helical" evidence="9">
    <location>
        <begin position="31"/>
        <end position="48"/>
    </location>
</feature>
<proteinExistence type="predicted"/>
<comment type="subcellular location">
    <subcellularLocation>
        <location evidence="1">Cell membrane</location>
        <topology evidence="1">Multi-pass membrane protein</topology>
    </subcellularLocation>
</comment>
<feature type="domain" description="RCK N-terminal" evidence="11">
    <location>
        <begin position="402"/>
        <end position="502"/>
    </location>
</feature>
<feature type="domain" description="Cation/H+ exchanger transmembrane" evidence="10">
    <location>
        <begin position="13"/>
        <end position="391"/>
    </location>
</feature>
<dbReference type="AlphaFoldDB" id="S7V986"/>
<feature type="transmembrane region" description="Helical" evidence="9">
    <location>
        <begin position="295"/>
        <end position="312"/>
    </location>
</feature>
<keyword evidence="3" id="KW-0050">Antiport</keyword>
<dbReference type="SUPFAM" id="SSF51735">
    <property type="entry name" value="NAD(P)-binding Rossmann-fold domains"/>
    <property type="match status" value="1"/>
</dbReference>
<keyword evidence="4" id="KW-1003">Cell membrane</keyword>
<reference evidence="12 13" key="1">
    <citation type="journal article" date="2013" name="Genome Announc.">
        <title>Draft genome sequences for three mercury-methylating, sulfate-reducing bacteria.</title>
        <authorList>
            <person name="Brown S.D."/>
            <person name="Hurt R.A.Jr."/>
            <person name="Gilmour C.C."/>
            <person name="Elias D.A."/>
        </authorList>
    </citation>
    <scope>NUCLEOTIDE SEQUENCE [LARGE SCALE GENOMIC DNA]</scope>
    <source>
        <strain evidence="12 13">DSM 2059</strain>
    </source>
</reference>
<sequence>MNEHAVVALSITLLAGMGCQWIAWRLRLPAILFLLLCGILLGPMMNWLDPNRLFGSLLFPFISLAVAVILFEGSLTLKFKDIPGLEKVIRNLITLGVFVTWLITALAVRWLLFFSWEISFLFGALMVVTGPTVIVPMLRTVRPRENVAHILRWEGILTDPIGATLAILVYEFIVSGGTAGGFQSGAVVFLKIIAIGGFFGALGGYLFGIVLRRNMLPRYLHNFAALATVCAVFALSNTLEAESGLLSVTVMGICLANMKGLELEDILDFKESLSILLISMLFIILAARINLNAFIALGWPGLAVLGIIQFLARPLNAQLSALGSKLIPTERHLLAWIAPRGIVAAAISALFAIKLEGIGYQDASQLVPLTFMVIIGTVLLQSTTAGLIAKWLKVREPEPRGFLIIGANTLAQTIAKALQDNGFRVVVTDPNWDYIAEAKMNGLPAYWGNPASEHAERHLDLTGIGHLIAVSPNIELNALSAHYYRLEFEKKRIYAVGNHPPKNGNAEKKSAFKYGGRHLFREDMTYQTLNRYVTGGADIHTTLLTDEFSYEDYLQQHRNTRLPLFAIDDNENIHVFTPDPQFSPASGWKILALSIDAPIKAVD</sequence>
<feature type="transmembrane region" description="Helical" evidence="9">
    <location>
        <begin position="54"/>
        <end position="71"/>
    </location>
</feature>
<evidence type="ECO:0000313" key="12">
    <source>
        <dbReference type="EMBL" id="EPR43239.1"/>
    </source>
</evidence>
<keyword evidence="8 9" id="KW-0472">Membrane</keyword>
<dbReference type="GO" id="GO:0005886">
    <property type="term" value="C:plasma membrane"/>
    <property type="evidence" value="ECO:0007669"/>
    <property type="project" value="UniProtKB-SubCell"/>
</dbReference>
<dbReference type="RefSeq" id="WP_020875612.1">
    <property type="nucleotide sequence ID" value="NZ_ATHJ01000057.1"/>
</dbReference>
<dbReference type="OrthoDB" id="9810759at2"/>
<dbReference type="STRING" id="897.B2D07_08310"/>
<feature type="transmembrane region" description="Helical" evidence="9">
    <location>
        <begin position="185"/>
        <end position="207"/>
    </location>
</feature>
<dbReference type="Gene3D" id="3.40.50.720">
    <property type="entry name" value="NAD(P)-binding Rossmann-like Domain"/>
    <property type="match status" value="1"/>
</dbReference>
<evidence type="ECO:0000313" key="13">
    <source>
        <dbReference type="Proteomes" id="UP000014977"/>
    </source>
</evidence>
<evidence type="ECO:0000259" key="11">
    <source>
        <dbReference type="Pfam" id="PF02254"/>
    </source>
</evidence>
<dbReference type="Pfam" id="PF02254">
    <property type="entry name" value="TrkA_N"/>
    <property type="match status" value="1"/>
</dbReference>
<evidence type="ECO:0000256" key="8">
    <source>
        <dbReference type="ARBA" id="ARBA00023136"/>
    </source>
</evidence>
<dbReference type="eggNOG" id="COG0025">
    <property type="taxonomic scope" value="Bacteria"/>
</dbReference>
<dbReference type="PANTHER" id="PTHR32507:SF0">
    <property type="entry name" value="NA(+)_H(+) ANTIPORTER 2-RELATED"/>
    <property type="match status" value="1"/>
</dbReference>
<dbReference type="InterPro" id="IPR003148">
    <property type="entry name" value="RCK_N"/>
</dbReference>
<evidence type="ECO:0000259" key="10">
    <source>
        <dbReference type="Pfam" id="PF00999"/>
    </source>
</evidence>
<evidence type="ECO:0000256" key="3">
    <source>
        <dbReference type="ARBA" id="ARBA00022449"/>
    </source>
</evidence>
<dbReference type="Pfam" id="PF00999">
    <property type="entry name" value="Na_H_Exchanger"/>
    <property type="match status" value="1"/>
</dbReference>
<keyword evidence="5 9" id="KW-0812">Transmembrane</keyword>
<dbReference type="InterPro" id="IPR038770">
    <property type="entry name" value="Na+/solute_symporter_sf"/>
</dbReference>
<dbReference type="GO" id="GO:0006813">
    <property type="term" value="P:potassium ion transport"/>
    <property type="evidence" value="ECO:0007669"/>
    <property type="project" value="InterPro"/>
</dbReference>
<protein>
    <submittedName>
        <fullName evidence="12">Sodium/hydrogen exchanger</fullName>
    </submittedName>
</protein>
<dbReference type="PATRIC" id="fig|1121405.3.peg.562"/>
<feature type="transmembrane region" description="Helical" evidence="9">
    <location>
        <begin position="92"/>
        <end position="112"/>
    </location>
</feature>
<gene>
    <name evidence="12" type="ORF">dsmv_1265</name>
</gene>